<dbReference type="STRING" id="995034.SAMN05216219_3115"/>
<dbReference type="Gene3D" id="3.10.180.10">
    <property type="entry name" value="2,3-Dihydroxybiphenyl 1,2-Dioxygenase, domain 1"/>
    <property type="match status" value="1"/>
</dbReference>
<feature type="domain" description="VOC" evidence="1">
    <location>
        <begin position="5"/>
        <end position="124"/>
    </location>
</feature>
<accession>A0A1I5DVB4</accession>
<dbReference type="PROSITE" id="PS51819">
    <property type="entry name" value="VOC"/>
    <property type="match status" value="1"/>
</dbReference>
<evidence type="ECO:0000313" key="2">
    <source>
        <dbReference type="EMBL" id="SFO03173.1"/>
    </source>
</evidence>
<dbReference type="OrthoDB" id="9804907at2"/>
<dbReference type="InterPro" id="IPR029068">
    <property type="entry name" value="Glyas_Bleomycin-R_OHBP_Dase"/>
</dbReference>
<dbReference type="AlphaFoldDB" id="A0A1I5DVB4"/>
<gene>
    <name evidence="2" type="ORF">SAMN05216219_3115</name>
</gene>
<dbReference type="Pfam" id="PF00903">
    <property type="entry name" value="Glyoxalase"/>
    <property type="match status" value="1"/>
</dbReference>
<name>A0A1I5DVB4_9MICO</name>
<dbReference type="RefSeq" id="WP_090713072.1">
    <property type="nucleotide sequence ID" value="NZ_FOVM01000011.1"/>
</dbReference>
<dbReference type="InterPro" id="IPR037523">
    <property type="entry name" value="VOC_core"/>
</dbReference>
<organism evidence="2 3">
    <name type="scientific">Mycetocola miduiensis</name>
    <dbReference type="NCBI Taxonomy" id="995034"/>
    <lineage>
        <taxon>Bacteria</taxon>
        <taxon>Bacillati</taxon>
        <taxon>Actinomycetota</taxon>
        <taxon>Actinomycetes</taxon>
        <taxon>Micrococcales</taxon>
        <taxon>Microbacteriaceae</taxon>
        <taxon>Mycetocola</taxon>
    </lineage>
</organism>
<dbReference type="SUPFAM" id="SSF54593">
    <property type="entry name" value="Glyoxalase/Bleomycin resistance protein/Dihydroxybiphenyl dioxygenase"/>
    <property type="match status" value="1"/>
</dbReference>
<protein>
    <recommendedName>
        <fullName evidence="1">VOC domain-containing protein</fullName>
    </recommendedName>
</protein>
<dbReference type="EMBL" id="FOVM01000011">
    <property type="protein sequence ID" value="SFO03173.1"/>
    <property type="molecule type" value="Genomic_DNA"/>
</dbReference>
<sequence>MLKLSDSYTVLPASDITRARDFYRDKLGLEPTREDDDNLIYGSADAPDLLIYRTPNAGTAQNTQICWAVTDIRATMDQLKSAGVTFEEYDSGDLKTVDGVAEYGDEYGAWFKDSEGNFVCLSQSKG</sequence>
<evidence type="ECO:0000259" key="1">
    <source>
        <dbReference type="PROSITE" id="PS51819"/>
    </source>
</evidence>
<reference evidence="3" key="1">
    <citation type="submission" date="2016-10" db="EMBL/GenBank/DDBJ databases">
        <authorList>
            <person name="Varghese N."/>
            <person name="Submissions S."/>
        </authorList>
    </citation>
    <scope>NUCLEOTIDE SEQUENCE [LARGE SCALE GENOMIC DNA]</scope>
    <source>
        <strain evidence="3">CGMCC 1.11101</strain>
    </source>
</reference>
<proteinExistence type="predicted"/>
<keyword evidence="3" id="KW-1185">Reference proteome</keyword>
<dbReference type="Proteomes" id="UP000198867">
    <property type="component" value="Unassembled WGS sequence"/>
</dbReference>
<evidence type="ECO:0000313" key="3">
    <source>
        <dbReference type="Proteomes" id="UP000198867"/>
    </source>
</evidence>
<dbReference type="InterPro" id="IPR004360">
    <property type="entry name" value="Glyas_Fos-R_dOase_dom"/>
</dbReference>